<dbReference type="InterPro" id="IPR033138">
    <property type="entry name" value="Cu_oxidase_CS"/>
</dbReference>
<accession>A0A9W7CQS8</accession>
<dbReference type="PROSITE" id="PS00080">
    <property type="entry name" value="MULTICOPPER_OXIDASE2"/>
    <property type="match status" value="1"/>
</dbReference>
<feature type="chain" id="PRO_5040982801" evidence="4">
    <location>
        <begin position="25"/>
        <end position="569"/>
    </location>
</feature>
<evidence type="ECO:0000256" key="1">
    <source>
        <dbReference type="ARBA" id="ARBA00010609"/>
    </source>
</evidence>
<sequence>MTFSPFTNAAIVAFAGIAFQAARGDADVASYDWRVTPVATAFDGVPATSLGINDRPAHEAVIDVQLGQDVEVRVTNELDEPTCLHWHGLRQLGTQEMDGVPGITRCNIGPNRTVTYRFTPDKAGSFWWHSHHGTQYAFGLRGPIVVHAPESQLELWEQDINEEYTIQLDDIYHTSPRRAPIGDTVAINNLARYNYTAAAINNISDCNPTQPLEHFRFRDGFKYRLRLMNMAALAPFEFSIDDHEFRVIAADSESLQASDLINTLLINAGQRYDVVVQAKNASDYSTNPTGSFWMRAKALSGLPWTAGNATTAKTGFNDKALAIVHYKDEEGSEPRTTECEHKTTVSEFAFVPLAPAVLPAVAADRSTLEFDLISPAPGQPPLGFFAIDGGNFSHFEEPTEPPLFSIAGGLTTAELPAITNARAIEYGKHVEVVLVNHMNEQHPFHMHTHAPWVVGSGAASIEDIRSGRLPPLKLQGAMMRDVYTVPPCTTADDGRTCVDAGYLVLRFTADNPGLWIMHCHIDWHLADGLAMVFVEGEDQLQKAGAQAFANSVLSVCNGHADEHSSNATL</sequence>
<dbReference type="Pfam" id="PF07732">
    <property type="entry name" value="Cu-oxidase_3"/>
    <property type="match status" value="1"/>
</dbReference>
<evidence type="ECO:0000256" key="2">
    <source>
        <dbReference type="ARBA" id="ARBA00022723"/>
    </source>
</evidence>
<feature type="signal peptide" evidence="4">
    <location>
        <begin position="1"/>
        <end position="24"/>
    </location>
</feature>
<evidence type="ECO:0000256" key="4">
    <source>
        <dbReference type="SAM" id="SignalP"/>
    </source>
</evidence>
<gene>
    <name evidence="8" type="ORF">Pfra01_001063000</name>
</gene>
<dbReference type="InterPro" id="IPR001117">
    <property type="entry name" value="Cu-oxidase_2nd"/>
</dbReference>
<dbReference type="InterPro" id="IPR045087">
    <property type="entry name" value="Cu-oxidase_fam"/>
</dbReference>
<comment type="caution">
    <text evidence="8">The sequence shown here is derived from an EMBL/GenBank/DDBJ whole genome shotgun (WGS) entry which is preliminary data.</text>
</comment>
<dbReference type="GO" id="GO:0016491">
    <property type="term" value="F:oxidoreductase activity"/>
    <property type="evidence" value="ECO:0007669"/>
    <property type="project" value="UniProtKB-KW"/>
</dbReference>
<reference evidence="8" key="1">
    <citation type="submission" date="2023-04" db="EMBL/GenBank/DDBJ databases">
        <title>Phytophthora fragariaefolia NBRC 109709.</title>
        <authorList>
            <person name="Ichikawa N."/>
            <person name="Sato H."/>
            <person name="Tonouchi N."/>
        </authorList>
    </citation>
    <scope>NUCLEOTIDE SEQUENCE</scope>
    <source>
        <strain evidence="8">NBRC 109709</strain>
    </source>
</reference>
<proteinExistence type="inferred from homology"/>
<dbReference type="CDD" id="cd04205">
    <property type="entry name" value="CuRO_2_LCC_like"/>
    <property type="match status" value="1"/>
</dbReference>
<dbReference type="OrthoDB" id="2121828at2759"/>
<feature type="domain" description="Plastocyanin-like" evidence="6">
    <location>
        <begin position="414"/>
        <end position="538"/>
    </location>
</feature>
<dbReference type="GO" id="GO:0005507">
    <property type="term" value="F:copper ion binding"/>
    <property type="evidence" value="ECO:0007669"/>
    <property type="project" value="InterPro"/>
</dbReference>
<dbReference type="Pfam" id="PF07731">
    <property type="entry name" value="Cu-oxidase_2"/>
    <property type="match status" value="1"/>
</dbReference>
<feature type="domain" description="Plastocyanin-like" evidence="5">
    <location>
        <begin position="163"/>
        <end position="326"/>
    </location>
</feature>
<keyword evidence="2" id="KW-0479">Metal-binding</keyword>
<evidence type="ECO:0000313" key="9">
    <source>
        <dbReference type="Proteomes" id="UP001165121"/>
    </source>
</evidence>
<dbReference type="InterPro" id="IPR002355">
    <property type="entry name" value="Cu_oxidase_Cu_BS"/>
</dbReference>
<dbReference type="InterPro" id="IPR011707">
    <property type="entry name" value="Cu-oxidase-like_N"/>
</dbReference>
<dbReference type="CDD" id="cd04206">
    <property type="entry name" value="CuRO_1_LCC_like"/>
    <property type="match status" value="1"/>
</dbReference>
<evidence type="ECO:0000313" key="8">
    <source>
        <dbReference type="EMBL" id="GMF37688.1"/>
    </source>
</evidence>
<keyword evidence="3" id="KW-0560">Oxidoreductase</keyword>
<dbReference type="PANTHER" id="PTHR11709">
    <property type="entry name" value="MULTI-COPPER OXIDASE"/>
    <property type="match status" value="1"/>
</dbReference>
<dbReference type="AlphaFoldDB" id="A0A9W7CQS8"/>
<evidence type="ECO:0000256" key="3">
    <source>
        <dbReference type="ARBA" id="ARBA00023002"/>
    </source>
</evidence>
<dbReference type="PANTHER" id="PTHR11709:SF511">
    <property type="entry name" value="LACCASE"/>
    <property type="match status" value="1"/>
</dbReference>
<dbReference type="Pfam" id="PF00394">
    <property type="entry name" value="Cu-oxidase"/>
    <property type="match status" value="1"/>
</dbReference>
<keyword evidence="9" id="KW-1185">Reference proteome</keyword>
<dbReference type="InterPro" id="IPR008972">
    <property type="entry name" value="Cupredoxin"/>
</dbReference>
<name>A0A9W7CQS8_9STRA</name>
<feature type="domain" description="Plastocyanin-like" evidence="7">
    <location>
        <begin position="39"/>
        <end position="150"/>
    </location>
</feature>
<dbReference type="Proteomes" id="UP001165121">
    <property type="component" value="Unassembled WGS sequence"/>
</dbReference>
<dbReference type="CDD" id="cd04207">
    <property type="entry name" value="CuRO_3_LCC_like"/>
    <property type="match status" value="1"/>
</dbReference>
<evidence type="ECO:0000259" key="7">
    <source>
        <dbReference type="Pfam" id="PF07732"/>
    </source>
</evidence>
<organism evidence="8 9">
    <name type="scientific">Phytophthora fragariaefolia</name>
    <dbReference type="NCBI Taxonomy" id="1490495"/>
    <lineage>
        <taxon>Eukaryota</taxon>
        <taxon>Sar</taxon>
        <taxon>Stramenopiles</taxon>
        <taxon>Oomycota</taxon>
        <taxon>Peronosporomycetes</taxon>
        <taxon>Peronosporales</taxon>
        <taxon>Peronosporaceae</taxon>
        <taxon>Phytophthora</taxon>
    </lineage>
</organism>
<dbReference type="SUPFAM" id="SSF49503">
    <property type="entry name" value="Cupredoxins"/>
    <property type="match status" value="3"/>
</dbReference>
<comment type="similarity">
    <text evidence="1">Belongs to the multicopper oxidase family.</text>
</comment>
<protein>
    <submittedName>
        <fullName evidence="8">Unnamed protein product</fullName>
    </submittedName>
</protein>
<keyword evidence="4" id="KW-0732">Signal</keyword>
<evidence type="ECO:0000259" key="6">
    <source>
        <dbReference type="Pfam" id="PF07731"/>
    </source>
</evidence>
<evidence type="ECO:0000259" key="5">
    <source>
        <dbReference type="Pfam" id="PF00394"/>
    </source>
</evidence>
<dbReference type="InterPro" id="IPR011706">
    <property type="entry name" value="Cu-oxidase_C"/>
</dbReference>
<dbReference type="Gene3D" id="2.60.40.420">
    <property type="entry name" value="Cupredoxins - blue copper proteins"/>
    <property type="match status" value="3"/>
</dbReference>
<dbReference type="EMBL" id="BSXT01001034">
    <property type="protein sequence ID" value="GMF37688.1"/>
    <property type="molecule type" value="Genomic_DNA"/>
</dbReference>
<dbReference type="PROSITE" id="PS00079">
    <property type="entry name" value="MULTICOPPER_OXIDASE1"/>
    <property type="match status" value="1"/>
</dbReference>